<organism evidence="4 5">
    <name type="scientific">Flagellimonas profundi</name>
    <dbReference type="NCBI Taxonomy" id="2915620"/>
    <lineage>
        <taxon>Bacteria</taxon>
        <taxon>Pseudomonadati</taxon>
        <taxon>Bacteroidota</taxon>
        <taxon>Flavobacteriia</taxon>
        <taxon>Flavobacteriales</taxon>
        <taxon>Flavobacteriaceae</taxon>
        <taxon>Flagellimonas</taxon>
    </lineage>
</organism>
<dbReference type="Proteomes" id="UP000664807">
    <property type="component" value="Unassembled WGS sequence"/>
</dbReference>
<evidence type="ECO:0000313" key="4">
    <source>
        <dbReference type="EMBL" id="MBO0340766.1"/>
    </source>
</evidence>
<feature type="domain" description="Peptidase M20 dimerisation" evidence="3">
    <location>
        <begin position="207"/>
        <end position="300"/>
    </location>
</feature>
<reference evidence="4 5" key="1">
    <citation type="submission" date="2021-03" db="EMBL/GenBank/DDBJ databases">
        <title>Muricauda lutimaris sp. nov. and Muricauda ruestringensis sp. nov, two marine members of the Flavobacteriaceae isolated from deep sea sediments of Western Pacific.</title>
        <authorList>
            <person name="Zhao S."/>
            <person name="Liu R."/>
        </authorList>
    </citation>
    <scope>NUCLEOTIDE SEQUENCE [LARGE SCALE GENOMIC DNA]</scope>
    <source>
        <strain evidence="4 5">BC31-3-A3</strain>
    </source>
</reference>
<dbReference type="Pfam" id="PF07687">
    <property type="entry name" value="M20_dimer"/>
    <property type="match status" value="1"/>
</dbReference>
<dbReference type="InterPro" id="IPR052030">
    <property type="entry name" value="Peptidase_M20/M20A_hydrolases"/>
</dbReference>
<dbReference type="SUPFAM" id="SSF55031">
    <property type="entry name" value="Bacterial exopeptidase dimerisation domain"/>
    <property type="match status" value="1"/>
</dbReference>
<keyword evidence="1" id="KW-0378">Hydrolase</keyword>
<feature type="signal peptide" evidence="2">
    <location>
        <begin position="1"/>
        <end position="19"/>
    </location>
</feature>
<feature type="chain" id="PRO_5046777797" evidence="2">
    <location>
        <begin position="20"/>
        <end position="475"/>
    </location>
</feature>
<dbReference type="EMBL" id="JAFLNM010000001">
    <property type="protein sequence ID" value="MBO0340766.1"/>
    <property type="molecule type" value="Genomic_DNA"/>
</dbReference>
<dbReference type="Gene3D" id="3.30.70.360">
    <property type="match status" value="1"/>
</dbReference>
<name>A0ABS3FDV4_9FLAO</name>
<keyword evidence="5" id="KW-1185">Reference proteome</keyword>
<comment type="caution">
    <text evidence="4">The sequence shown here is derived from an EMBL/GenBank/DDBJ whole genome shotgun (WGS) entry which is preliminary data.</text>
</comment>
<protein>
    <submittedName>
        <fullName evidence="4">Amidohydrolase</fullName>
    </submittedName>
</protein>
<dbReference type="RefSeq" id="WP_207026343.1">
    <property type="nucleotide sequence ID" value="NZ_JAFLNM010000001.1"/>
</dbReference>
<sequence>MKKLSTLLLLGLISLNLSAQKMTKDKKAVVASVEKHKENLIKISDSIWALAETAFEESISSKLLADYAEENGMNVTRGVANIPTAFVATYGSGSPVISVLGEFDALPGLSQNTVPTKDPRFEGEPGHGCGHNMFGTASLGAAIAIKEQIEAGNIKGTVKFFGTPAEEKFFGKVWMVEAGLWDDVDVNVSWHPSAEIEADVQSGLALVDFMVEFYGQAAHASADPWNGRSASDALELYTTGINYYREHIRPTSRIHYHIQDGGQVVNVVPDYARLWVRVRDPKRDVMLPTFERVKAMAEGAAIMANVDYKYSLISGIYETLVNREGGKIMQNNLELLGPITYTVEETAYGKAIQEATGKPQVGMDGEVHPLKETEELPGGGSTDVGDVSWNVPNINLGVTVAPKGTPWHSWAVVACGGMSIGHKGMVYASKAMGMTMFDLFDDSKLVEKVKEEYKTRKGDVKYEAMIDGPPPIPGK</sequence>
<evidence type="ECO:0000313" key="5">
    <source>
        <dbReference type="Proteomes" id="UP000664807"/>
    </source>
</evidence>
<dbReference type="PIRSF" id="PIRSF037227">
    <property type="entry name" value="Aminobenzoyl-glu_utiliz_pB"/>
    <property type="match status" value="1"/>
</dbReference>
<accession>A0ABS3FDV4</accession>
<evidence type="ECO:0000256" key="2">
    <source>
        <dbReference type="SAM" id="SignalP"/>
    </source>
</evidence>
<gene>
    <name evidence="4" type="ORF">J0654_03875</name>
</gene>
<evidence type="ECO:0000259" key="3">
    <source>
        <dbReference type="Pfam" id="PF07687"/>
    </source>
</evidence>
<dbReference type="Pfam" id="PF01546">
    <property type="entry name" value="Peptidase_M20"/>
    <property type="match status" value="1"/>
</dbReference>
<keyword evidence="2" id="KW-0732">Signal</keyword>
<dbReference type="InterPro" id="IPR036264">
    <property type="entry name" value="Bact_exopeptidase_dim_dom"/>
</dbReference>
<dbReference type="InterPro" id="IPR002933">
    <property type="entry name" value="Peptidase_M20"/>
</dbReference>
<proteinExistence type="predicted"/>
<dbReference type="NCBIfam" id="TIGR01891">
    <property type="entry name" value="amidohydrolases"/>
    <property type="match status" value="1"/>
</dbReference>
<dbReference type="InterPro" id="IPR017145">
    <property type="entry name" value="Aminobenzoyl-glu_utiliz_pB"/>
</dbReference>
<dbReference type="SUPFAM" id="SSF53187">
    <property type="entry name" value="Zn-dependent exopeptidases"/>
    <property type="match status" value="1"/>
</dbReference>
<dbReference type="PANTHER" id="PTHR30575:SF0">
    <property type="entry name" value="XAA-ARG DIPEPTIDASE"/>
    <property type="match status" value="1"/>
</dbReference>
<dbReference type="InterPro" id="IPR011650">
    <property type="entry name" value="Peptidase_M20_dimer"/>
</dbReference>
<dbReference type="Gene3D" id="3.40.630.10">
    <property type="entry name" value="Zn peptidases"/>
    <property type="match status" value="1"/>
</dbReference>
<dbReference type="PANTHER" id="PTHR30575">
    <property type="entry name" value="PEPTIDASE M20"/>
    <property type="match status" value="1"/>
</dbReference>
<evidence type="ECO:0000256" key="1">
    <source>
        <dbReference type="ARBA" id="ARBA00022801"/>
    </source>
</evidence>
<dbReference type="InterPro" id="IPR017439">
    <property type="entry name" value="Amidohydrolase"/>
</dbReference>